<dbReference type="InterPro" id="IPR001405">
    <property type="entry name" value="UPF0758"/>
</dbReference>
<feature type="domain" description="MPN" evidence="7">
    <location>
        <begin position="95"/>
        <end position="215"/>
    </location>
</feature>
<dbReference type="SUPFAM" id="SSF102712">
    <property type="entry name" value="JAB1/MPN domain"/>
    <property type="match status" value="1"/>
</dbReference>
<gene>
    <name evidence="8" type="primary">radC</name>
    <name evidence="8" type="ORF">JYK00_04870</name>
</gene>
<dbReference type="EMBL" id="CP071446">
    <property type="protein sequence ID" value="QTA38841.1"/>
    <property type="molecule type" value="Genomic_DNA"/>
</dbReference>
<dbReference type="PROSITE" id="PS01302">
    <property type="entry name" value="UPF0758"/>
    <property type="match status" value="1"/>
</dbReference>
<keyword evidence="4" id="KW-0862">Zinc</keyword>
<dbReference type="Pfam" id="PF04002">
    <property type="entry name" value="RadC"/>
    <property type="match status" value="1"/>
</dbReference>
<keyword evidence="5" id="KW-0482">Metalloprotease</keyword>
<keyword evidence="1" id="KW-0645">Protease</keyword>
<dbReference type="CDD" id="cd08071">
    <property type="entry name" value="MPN_DUF2466"/>
    <property type="match status" value="1"/>
</dbReference>
<dbReference type="Pfam" id="PF20582">
    <property type="entry name" value="UPF0758_N"/>
    <property type="match status" value="1"/>
</dbReference>
<dbReference type="SUPFAM" id="SSF47781">
    <property type="entry name" value="RuvA domain 2-like"/>
    <property type="match status" value="1"/>
</dbReference>
<keyword evidence="3" id="KW-0378">Hydrolase</keyword>
<evidence type="ECO:0000256" key="1">
    <source>
        <dbReference type="ARBA" id="ARBA00022670"/>
    </source>
</evidence>
<sequence length="215" mass="23937">MMGGPREKLLNHGAERLTNEELIAIVLRTGSSGQNVVRTATLLLEKYEGSLKKLADASLEELTEIRGLGVVKAITIKAVMEIAKRVVRENYEGRVLNKPEKVYEYCLDMTFLKQETVRVILLDSKLKAFSYRDVTLGTVTSSLVHPREIFREAIRSGAVSIIMVHNHPSGEVSPSSEDIKATQKIKEAGKIIDIELVDHIIVGNGYYSFKQKGLL</sequence>
<dbReference type="Proteomes" id="UP000671862">
    <property type="component" value="Chromosome"/>
</dbReference>
<dbReference type="PANTHER" id="PTHR30471">
    <property type="entry name" value="DNA REPAIR PROTEIN RADC"/>
    <property type="match status" value="1"/>
</dbReference>
<dbReference type="PROSITE" id="PS50249">
    <property type="entry name" value="MPN"/>
    <property type="match status" value="1"/>
</dbReference>
<dbReference type="InterPro" id="IPR010994">
    <property type="entry name" value="RuvA_2-like"/>
</dbReference>
<dbReference type="PANTHER" id="PTHR30471:SF3">
    <property type="entry name" value="UPF0758 PROTEIN YEES-RELATED"/>
    <property type="match status" value="1"/>
</dbReference>
<evidence type="ECO:0000259" key="7">
    <source>
        <dbReference type="PROSITE" id="PS50249"/>
    </source>
</evidence>
<reference evidence="8 9" key="1">
    <citation type="submission" date="2021-03" db="EMBL/GenBank/DDBJ databases">
        <title>Thermosipho ferrireducens sp.nov., an anaerobic thermophilic iron-reducing bacterium isolated from a deep-sea hydrothermal sulfide deposits.</title>
        <authorList>
            <person name="Zeng X."/>
            <person name="Chen Y."/>
            <person name="Shao Z."/>
        </authorList>
    </citation>
    <scope>NUCLEOTIDE SEQUENCE [LARGE SCALE GENOMIC DNA]</scope>
    <source>
        <strain evidence="8 9">JL129W03</strain>
    </source>
</reference>
<evidence type="ECO:0000256" key="2">
    <source>
        <dbReference type="ARBA" id="ARBA00022723"/>
    </source>
</evidence>
<organism evidence="8 9">
    <name type="scientific">Thermosipho ferrireducens</name>
    <dbReference type="NCBI Taxonomy" id="2571116"/>
    <lineage>
        <taxon>Bacteria</taxon>
        <taxon>Thermotogati</taxon>
        <taxon>Thermotogota</taxon>
        <taxon>Thermotogae</taxon>
        <taxon>Thermotogales</taxon>
        <taxon>Fervidobacteriaceae</taxon>
        <taxon>Thermosipho</taxon>
    </lineage>
</organism>
<proteinExistence type="inferred from homology"/>
<dbReference type="NCBIfam" id="NF000642">
    <property type="entry name" value="PRK00024.1"/>
    <property type="match status" value="1"/>
</dbReference>
<evidence type="ECO:0000256" key="5">
    <source>
        <dbReference type="ARBA" id="ARBA00023049"/>
    </source>
</evidence>
<name>A0ABX7SA50_9BACT</name>
<dbReference type="InterPro" id="IPR020891">
    <property type="entry name" value="UPF0758_CS"/>
</dbReference>
<evidence type="ECO:0000313" key="9">
    <source>
        <dbReference type="Proteomes" id="UP000671862"/>
    </source>
</evidence>
<keyword evidence="9" id="KW-1185">Reference proteome</keyword>
<evidence type="ECO:0000256" key="6">
    <source>
        <dbReference type="RuleBase" id="RU003797"/>
    </source>
</evidence>
<evidence type="ECO:0000313" key="8">
    <source>
        <dbReference type="EMBL" id="QTA38841.1"/>
    </source>
</evidence>
<keyword evidence="2" id="KW-0479">Metal-binding</keyword>
<dbReference type="NCBIfam" id="TIGR00608">
    <property type="entry name" value="radc"/>
    <property type="match status" value="1"/>
</dbReference>
<protein>
    <submittedName>
        <fullName evidence="8">DNA repair protein RadC</fullName>
    </submittedName>
</protein>
<accession>A0ABX7SA50</accession>
<dbReference type="InterPro" id="IPR046778">
    <property type="entry name" value="UPF0758_N"/>
</dbReference>
<dbReference type="RefSeq" id="WP_207567558.1">
    <property type="nucleotide sequence ID" value="NZ_CP071446.1"/>
</dbReference>
<dbReference type="InterPro" id="IPR037518">
    <property type="entry name" value="MPN"/>
</dbReference>
<evidence type="ECO:0000256" key="3">
    <source>
        <dbReference type="ARBA" id="ARBA00022801"/>
    </source>
</evidence>
<dbReference type="Gene3D" id="1.10.150.20">
    <property type="entry name" value="5' to 3' exonuclease, C-terminal subdomain"/>
    <property type="match status" value="1"/>
</dbReference>
<comment type="similarity">
    <text evidence="6">Belongs to the UPF0758 family.</text>
</comment>
<evidence type="ECO:0000256" key="4">
    <source>
        <dbReference type="ARBA" id="ARBA00022833"/>
    </source>
</evidence>
<dbReference type="Gene3D" id="3.40.140.10">
    <property type="entry name" value="Cytidine Deaminase, domain 2"/>
    <property type="match status" value="1"/>
</dbReference>
<dbReference type="InterPro" id="IPR025657">
    <property type="entry name" value="RadC_JAB"/>
</dbReference>